<dbReference type="InterPro" id="IPR001623">
    <property type="entry name" value="DnaJ_domain"/>
</dbReference>
<dbReference type="PROSITE" id="PS50076">
    <property type="entry name" value="DNAJ_2"/>
    <property type="match status" value="1"/>
</dbReference>
<dbReference type="GO" id="GO:0051082">
    <property type="term" value="F:unfolded protein binding"/>
    <property type="evidence" value="ECO:0007669"/>
    <property type="project" value="TreeGrafter"/>
</dbReference>
<sequence>MSTVGLTIDCYAVLGVSRDADIKDINAVYRGLALKSHPDKAGHTDAATERFRAITDAVEILRDPVRRSQLDRSLCKARFASLKPECKLPTGTSGAYGNSYPRKKRCPRERRRRTPPNPETFRHRDTFDACKDLNYMHSYGNSVHMDPNSEDSKAKRADFQKESDQWSREWQGIDPEMEDLRAKLLKKKKARYMAYDRSDMVTEAGDFEPDVVYRPESNRGPDAMATQAGDGFNRSVFNPRRPDRSNKFVEKEHYAGTSTGPFKPTDYKPAADKFAEHKAAKSKPAESTDPPYGEEDLGFTPDTRDVDTDEDDGNHFYRQKPTSRSTGHVFGPKVTNEAQPYFSPSANRISHKRFTGCNSAASSVDKVPTQSHAAKPPKAAHTANTTDTTENSIKDAPAGFTDPIDSSPPLQPTNKDFSEDSTNKNSYINSQLGTCEALKHLVPFFQQKIRAHPEQYTANELYGELNGVILETYIGWLVALRSSVRDVEPPHHLNKPVDCAHIGSWKKEFNLAKRASDASLRTLVLQVPEEEKADICGASHDESDD</sequence>
<dbReference type="GO" id="GO:0005737">
    <property type="term" value="C:cytoplasm"/>
    <property type="evidence" value="ECO:0007669"/>
    <property type="project" value="TreeGrafter"/>
</dbReference>
<organism evidence="4 5">
    <name type="scientific">Penicillium antarcticum</name>
    <dbReference type="NCBI Taxonomy" id="416450"/>
    <lineage>
        <taxon>Eukaryota</taxon>
        <taxon>Fungi</taxon>
        <taxon>Dikarya</taxon>
        <taxon>Ascomycota</taxon>
        <taxon>Pezizomycotina</taxon>
        <taxon>Eurotiomycetes</taxon>
        <taxon>Eurotiomycetidae</taxon>
        <taxon>Eurotiales</taxon>
        <taxon>Aspergillaceae</taxon>
        <taxon>Penicillium</taxon>
    </lineage>
</organism>
<feature type="region of interest" description="Disordered" evidence="2">
    <location>
        <begin position="212"/>
        <end position="333"/>
    </location>
</feature>
<feature type="compositionally biased region" description="Basic and acidic residues" evidence="2">
    <location>
        <begin position="265"/>
        <end position="286"/>
    </location>
</feature>
<dbReference type="Proteomes" id="UP000191672">
    <property type="component" value="Unassembled WGS sequence"/>
</dbReference>
<evidence type="ECO:0000259" key="3">
    <source>
        <dbReference type="PROSITE" id="PS50076"/>
    </source>
</evidence>
<keyword evidence="1" id="KW-0143">Chaperone</keyword>
<dbReference type="EMBL" id="MDYN01000013">
    <property type="protein sequence ID" value="OQD84341.1"/>
    <property type="molecule type" value="Genomic_DNA"/>
</dbReference>
<evidence type="ECO:0000313" key="4">
    <source>
        <dbReference type="EMBL" id="OQD84341.1"/>
    </source>
</evidence>
<dbReference type="PRINTS" id="PR00625">
    <property type="entry name" value="JDOMAIN"/>
</dbReference>
<dbReference type="Pfam" id="PF00226">
    <property type="entry name" value="DnaJ"/>
    <property type="match status" value="1"/>
</dbReference>
<feature type="region of interest" description="Disordered" evidence="2">
    <location>
        <begin position="143"/>
        <end position="167"/>
    </location>
</feature>
<evidence type="ECO:0000256" key="1">
    <source>
        <dbReference type="ARBA" id="ARBA00023186"/>
    </source>
</evidence>
<feature type="compositionally biased region" description="Basic residues" evidence="2">
    <location>
        <begin position="101"/>
        <end position="114"/>
    </location>
</feature>
<feature type="domain" description="J" evidence="3">
    <location>
        <begin position="9"/>
        <end position="74"/>
    </location>
</feature>
<evidence type="ECO:0000256" key="2">
    <source>
        <dbReference type="SAM" id="MobiDB-lite"/>
    </source>
</evidence>
<protein>
    <recommendedName>
        <fullName evidence="3">J domain-containing protein</fullName>
    </recommendedName>
</protein>
<keyword evidence="5" id="KW-1185">Reference proteome</keyword>
<dbReference type="PANTHER" id="PTHR43096">
    <property type="entry name" value="DNAJ HOMOLOG 1, MITOCHONDRIAL-RELATED"/>
    <property type="match status" value="1"/>
</dbReference>
<dbReference type="Gene3D" id="1.10.287.110">
    <property type="entry name" value="DnaJ domain"/>
    <property type="match status" value="1"/>
</dbReference>
<feature type="compositionally biased region" description="Basic and acidic residues" evidence="2">
    <location>
        <begin position="150"/>
        <end position="167"/>
    </location>
</feature>
<feature type="compositionally biased region" description="Low complexity" evidence="2">
    <location>
        <begin position="372"/>
        <end position="385"/>
    </location>
</feature>
<feature type="region of interest" description="Disordered" evidence="2">
    <location>
        <begin position="361"/>
        <end position="425"/>
    </location>
</feature>
<dbReference type="STRING" id="416450.A0A1V6Q527"/>
<dbReference type="AlphaFoldDB" id="A0A1V6Q527"/>
<proteinExistence type="predicted"/>
<accession>A0A1V6Q527</accession>
<dbReference type="SMART" id="SM00271">
    <property type="entry name" value="DnaJ"/>
    <property type="match status" value="1"/>
</dbReference>
<comment type="caution">
    <text evidence="4">The sequence shown here is derived from an EMBL/GenBank/DDBJ whole genome shotgun (WGS) entry which is preliminary data.</text>
</comment>
<dbReference type="SUPFAM" id="SSF46565">
    <property type="entry name" value="Chaperone J-domain"/>
    <property type="match status" value="1"/>
</dbReference>
<dbReference type="InterPro" id="IPR036869">
    <property type="entry name" value="J_dom_sf"/>
</dbReference>
<reference evidence="5" key="1">
    <citation type="journal article" date="2017" name="Nat. Microbiol.">
        <title>Global analysis of biosynthetic gene clusters reveals vast potential of secondary metabolite production in Penicillium species.</title>
        <authorList>
            <person name="Nielsen J.C."/>
            <person name="Grijseels S."/>
            <person name="Prigent S."/>
            <person name="Ji B."/>
            <person name="Dainat J."/>
            <person name="Nielsen K.F."/>
            <person name="Frisvad J.C."/>
            <person name="Workman M."/>
            <person name="Nielsen J."/>
        </authorList>
    </citation>
    <scope>NUCLEOTIDE SEQUENCE [LARGE SCALE GENOMIC DNA]</scope>
    <source>
        <strain evidence="5">IBT 31811</strain>
    </source>
</reference>
<evidence type="ECO:0000313" key="5">
    <source>
        <dbReference type="Proteomes" id="UP000191672"/>
    </source>
</evidence>
<name>A0A1V6Q527_9EURO</name>
<dbReference type="GO" id="GO:0042026">
    <property type="term" value="P:protein refolding"/>
    <property type="evidence" value="ECO:0007669"/>
    <property type="project" value="TreeGrafter"/>
</dbReference>
<dbReference type="CDD" id="cd06257">
    <property type="entry name" value="DnaJ"/>
    <property type="match status" value="1"/>
</dbReference>
<feature type="compositionally biased region" description="Basic and acidic residues" evidence="2">
    <location>
        <begin position="240"/>
        <end position="254"/>
    </location>
</feature>
<gene>
    <name evidence="4" type="ORF">PENANT_c013G02055</name>
</gene>
<dbReference type="PANTHER" id="PTHR43096:SF52">
    <property type="entry name" value="DNAJ HOMOLOG 1, MITOCHONDRIAL-RELATED"/>
    <property type="match status" value="1"/>
</dbReference>
<feature type="region of interest" description="Disordered" evidence="2">
    <location>
        <begin position="90"/>
        <end position="124"/>
    </location>
</feature>